<dbReference type="SUPFAM" id="SSF46565">
    <property type="entry name" value="Chaperone J-domain"/>
    <property type="match status" value="1"/>
</dbReference>
<dbReference type="Gene3D" id="1.10.287.110">
    <property type="entry name" value="DnaJ domain"/>
    <property type="match status" value="1"/>
</dbReference>
<evidence type="ECO:0000259" key="2">
    <source>
        <dbReference type="PROSITE" id="PS50076"/>
    </source>
</evidence>
<dbReference type="PANTHER" id="PTHR44240:SF10">
    <property type="entry name" value="J DOMAIN-CONTAINING PROTEIN"/>
    <property type="match status" value="1"/>
</dbReference>
<dbReference type="Proteomes" id="UP001207408">
    <property type="component" value="Unassembled WGS sequence"/>
</dbReference>
<feature type="transmembrane region" description="Helical" evidence="1">
    <location>
        <begin position="116"/>
        <end position="141"/>
    </location>
</feature>
<dbReference type="CDD" id="cd06257">
    <property type="entry name" value="DnaJ"/>
    <property type="match status" value="1"/>
</dbReference>
<dbReference type="AlphaFoldDB" id="A0AAE3SJN5"/>
<dbReference type="InterPro" id="IPR052276">
    <property type="entry name" value="Diphthamide-biosynth_chaperone"/>
</dbReference>
<evidence type="ECO:0000256" key="1">
    <source>
        <dbReference type="SAM" id="Phobius"/>
    </source>
</evidence>
<dbReference type="PANTHER" id="PTHR44240">
    <property type="entry name" value="DNAJ DOMAIN (PROKARYOTIC HEAT SHOCK PROTEIN)-RELATED"/>
    <property type="match status" value="1"/>
</dbReference>
<dbReference type="SMART" id="SM00271">
    <property type="entry name" value="DnaJ"/>
    <property type="match status" value="1"/>
</dbReference>
<feature type="domain" description="J" evidence="2">
    <location>
        <begin position="3"/>
        <end position="66"/>
    </location>
</feature>
<organism evidence="3 4">
    <name type="scientific">Plebeiibacterium marinum</name>
    <dbReference type="NCBI Taxonomy" id="2992111"/>
    <lineage>
        <taxon>Bacteria</taxon>
        <taxon>Pseudomonadati</taxon>
        <taxon>Bacteroidota</taxon>
        <taxon>Bacteroidia</taxon>
        <taxon>Marinilabiliales</taxon>
        <taxon>Marinilabiliaceae</taxon>
        <taxon>Plebeiibacterium</taxon>
    </lineage>
</organism>
<dbReference type="EMBL" id="JAPDPI010000017">
    <property type="protein sequence ID" value="MCW3805925.1"/>
    <property type="molecule type" value="Genomic_DNA"/>
</dbReference>
<dbReference type="InterPro" id="IPR036869">
    <property type="entry name" value="J_dom_sf"/>
</dbReference>
<keyword evidence="1" id="KW-0812">Transmembrane</keyword>
<keyword evidence="4" id="KW-1185">Reference proteome</keyword>
<feature type="transmembrane region" description="Helical" evidence="1">
    <location>
        <begin position="216"/>
        <end position="236"/>
    </location>
</feature>
<dbReference type="PROSITE" id="PS50076">
    <property type="entry name" value="DNAJ_2"/>
    <property type="match status" value="1"/>
</dbReference>
<comment type="caution">
    <text evidence="3">The sequence shown here is derived from an EMBL/GenBank/DDBJ whole genome shotgun (WGS) entry which is preliminary data.</text>
</comment>
<keyword evidence="1" id="KW-1133">Transmembrane helix</keyword>
<reference evidence="3" key="1">
    <citation type="submission" date="2022-10" db="EMBL/GenBank/DDBJ databases">
        <authorList>
            <person name="Yu W.X."/>
        </authorList>
    </citation>
    <scope>NUCLEOTIDE SEQUENCE</scope>
    <source>
        <strain evidence="3">D04</strain>
    </source>
</reference>
<keyword evidence="1" id="KW-0472">Membrane</keyword>
<dbReference type="InterPro" id="IPR001623">
    <property type="entry name" value="DnaJ_domain"/>
</dbReference>
<gene>
    <name evidence="3" type="ORF">OM074_09815</name>
</gene>
<feature type="transmembrane region" description="Helical" evidence="1">
    <location>
        <begin position="248"/>
        <end position="267"/>
    </location>
</feature>
<accession>A0AAE3SJN5</accession>
<evidence type="ECO:0000313" key="3">
    <source>
        <dbReference type="EMBL" id="MCW3805925.1"/>
    </source>
</evidence>
<protein>
    <submittedName>
        <fullName evidence="3">DnaJ domain-containing protein</fullName>
    </submittedName>
</protein>
<dbReference type="Pfam" id="PF00226">
    <property type="entry name" value="DnaJ"/>
    <property type="match status" value="1"/>
</dbReference>
<proteinExistence type="predicted"/>
<sequence>MSEYHQILGVTTNATLDQIKKAYRSKAKKLHPDINKSENAHDEFILLNEAYEYLLNTSGTHFNRFKRAQEQAQKQAAYHKAWEKQERENAKKRAREYAQMKYDEYLKSDIYRTTEAINAALDIFVTAIVLLFIIGLPVLTYIEHGPISLILSALIILPTSPIWFRFLVRTFHSLNFHSLLSLNKMSMQNRIRYIVILSFFNFFIFLKVTLCTFIELRWIFTLYISLYLVTSIFTWNSKNNNKKHFIRIGFAPFALSLLFTINFVFSYNKKTETYWYTYNTKSAPVCKVITLEHNTYDNFTGVRLFIIEDRVKRHSKISYQIKEGIFGFRVAHKRTIH</sequence>
<dbReference type="PRINTS" id="PR00625">
    <property type="entry name" value="JDOMAIN"/>
</dbReference>
<feature type="transmembrane region" description="Helical" evidence="1">
    <location>
        <begin position="191"/>
        <end position="210"/>
    </location>
</feature>
<evidence type="ECO:0000313" key="4">
    <source>
        <dbReference type="Proteomes" id="UP001207408"/>
    </source>
</evidence>
<feature type="transmembrane region" description="Helical" evidence="1">
    <location>
        <begin position="147"/>
        <end position="168"/>
    </location>
</feature>
<dbReference type="RefSeq" id="WP_301199297.1">
    <property type="nucleotide sequence ID" value="NZ_JAPDPI010000017.1"/>
</dbReference>
<name>A0AAE3SJN5_9BACT</name>